<organism evidence="4">
    <name type="scientific">Chlorobaculum parvum</name>
    <dbReference type="NCBI Taxonomy" id="274539"/>
    <lineage>
        <taxon>Bacteria</taxon>
        <taxon>Pseudomonadati</taxon>
        <taxon>Chlorobiota</taxon>
        <taxon>Chlorobiia</taxon>
        <taxon>Chlorobiales</taxon>
        <taxon>Chlorobiaceae</taxon>
        <taxon>Chlorobaculum</taxon>
    </lineage>
</organism>
<proteinExistence type="predicted"/>
<feature type="non-terminal residue" evidence="4">
    <location>
        <position position="195"/>
    </location>
</feature>
<dbReference type="NCBIfam" id="TIGR00466">
    <property type="entry name" value="kdsB"/>
    <property type="match status" value="1"/>
</dbReference>
<evidence type="ECO:0000256" key="3">
    <source>
        <dbReference type="ARBA" id="ARBA00022985"/>
    </source>
</evidence>
<keyword evidence="2 4" id="KW-0548">Nucleotidyltransferase</keyword>
<evidence type="ECO:0000313" key="4">
    <source>
        <dbReference type="EMBL" id="HHE31254.1"/>
    </source>
</evidence>
<keyword evidence="1 4" id="KW-0808">Transferase</keyword>
<comment type="caution">
    <text evidence="4">The sequence shown here is derived from an EMBL/GenBank/DDBJ whole genome shotgun (WGS) entry which is preliminary data.</text>
</comment>
<dbReference type="AlphaFoldDB" id="A0A7C5DJ86"/>
<name>A0A7C5DJ86_9CHLB</name>
<evidence type="ECO:0000256" key="2">
    <source>
        <dbReference type="ARBA" id="ARBA00022695"/>
    </source>
</evidence>
<dbReference type="CDD" id="cd02517">
    <property type="entry name" value="CMP-KDO-Synthetase"/>
    <property type="match status" value="1"/>
</dbReference>
<dbReference type="SUPFAM" id="SSF53448">
    <property type="entry name" value="Nucleotide-diphospho-sugar transferases"/>
    <property type="match status" value="1"/>
</dbReference>
<keyword evidence="3" id="KW-0448">Lipopolysaccharide biosynthesis</keyword>
<dbReference type="GO" id="GO:0005829">
    <property type="term" value="C:cytosol"/>
    <property type="evidence" value="ECO:0007669"/>
    <property type="project" value="TreeGrafter"/>
</dbReference>
<dbReference type="InterPro" id="IPR003329">
    <property type="entry name" value="Cytidylyl_trans"/>
</dbReference>
<dbReference type="EMBL" id="DRSQ01000025">
    <property type="protein sequence ID" value="HHE31254.1"/>
    <property type="molecule type" value="Genomic_DNA"/>
</dbReference>
<dbReference type="PANTHER" id="PTHR42866">
    <property type="entry name" value="3-DEOXY-MANNO-OCTULOSONATE CYTIDYLYLTRANSFERASE"/>
    <property type="match status" value="1"/>
</dbReference>
<accession>A0A7C5DJ86</accession>
<dbReference type="GO" id="GO:0008690">
    <property type="term" value="F:3-deoxy-manno-octulosonate cytidylyltransferase activity"/>
    <property type="evidence" value="ECO:0007669"/>
    <property type="project" value="UniProtKB-EC"/>
</dbReference>
<dbReference type="InterPro" id="IPR029044">
    <property type="entry name" value="Nucleotide-diphossugar_trans"/>
</dbReference>
<reference evidence="4" key="1">
    <citation type="journal article" date="2020" name="mSystems">
        <title>Genome- and Community-Level Interaction Insights into Carbon Utilization and Element Cycling Functions of Hydrothermarchaeota in Hydrothermal Sediment.</title>
        <authorList>
            <person name="Zhou Z."/>
            <person name="Liu Y."/>
            <person name="Xu W."/>
            <person name="Pan J."/>
            <person name="Luo Z.H."/>
            <person name="Li M."/>
        </authorList>
    </citation>
    <scope>NUCLEOTIDE SEQUENCE [LARGE SCALE GENOMIC DNA]</scope>
    <source>
        <strain evidence="4">HyVt-633</strain>
    </source>
</reference>
<gene>
    <name evidence="4" type="primary">kdsB</name>
    <name evidence="4" type="ORF">ENL07_01095</name>
</gene>
<dbReference type="PANTHER" id="PTHR42866:SF2">
    <property type="entry name" value="3-DEOXY-MANNO-OCTULOSONATE CYTIDYLYLTRANSFERASE, MITOCHONDRIAL"/>
    <property type="match status" value="1"/>
</dbReference>
<dbReference type="Gene3D" id="3.90.550.10">
    <property type="entry name" value="Spore Coat Polysaccharide Biosynthesis Protein SpsA, Chain A"/>
    <property type="match status" value="1"/>
</dbReference>
<evidence type="ECO:0000256" key="1">
    <source>
        <dbReference type="ARBA" id="ARBA00022679"/>
    </source>
</evidence>
<dbReference type="GO" id="GO:0009103">
    <property type="term" value="P:lipopolysaccharide biosynthetic process"/>
    <property type="evidence" value="ECO:0007669"/>
    <property type="project" value="UniProtKB-KW"/>
</dbReference>
<sequence>MNVVIVIPARLASSRLKEKMLADLEGAPLIVRTWEQAMKSRLASRVVVATDSERIFAVLKDVGAEVVMTSPDLTCGTDRIAEAAEQVGGDVFVNLQGDEPLIDPATIDLAIAPFVDEGPTPDCTTLVSPLKPDERHIIDDPHVVKAVLDAKGNALYFSRCPIPYRREMLPDTRYYRHIGLYAFRADVLKAFVALP</sequence>
<dbReference type="Proteomes" id="UP000886058">
    <property type="component" value="Unassembled WGS sequence"/>
</dbReference>
<dbReference type="Pfam" id="PF02348">
    <property type="entry name" value="CTP_transf_3"/>
    <property type="match status" value="1"/>
</dbReference>
<protein>
    <submittedName>
        <fullName evidence="4">3-deoxy-manno-octulosonate cytidylyltransferase</fullName>
        <ecNumber evidence="4">2.7.7.38</ecNumber>
    </submittedName>
</protein>
<dbReference type="NCBIfam" id="NF003952">
    <property type="entry name" value="PRK05450.1-5"/>
    <property type="match status" value="1"/>
</dbReference>
<dbReference type="EC" id="2.7.7.38" evidence="4"/>
<dbReference type="InterPro" id="IPR004528">
    <property type="entry name" value="KdsB"/>
</dbReference>